<name>A0A4Q4TII1_9PEZI</name>
<evidence type="ECO:0000313" key="3">
    <source>
        <dbReference type="Proteomes" id="UP000293360"/>
    </source>
</evidence>
<sequence>MKSLALGVAALVSLLTAVSAQLSPVPGIDDVANKWAGVLSGEYSAPDPDIAVGFARGTFDSGNVRL</sequence>
<feature type="chain" id="PRO_5020701404" evidence="1">
    <location>
        <begin position="21"/>
        <end position="66"/>
    </location>
</feature>
<dbReference type="EMBL" id="QJNU01000184">
    <property type="protein sequence ID" value="RYP05043.1"/>
    <property type="molecule type" value="Genomic_DNA"/>
</dbReference>
<dbReference type="Proteomes" id="UP000293360">
    <property type="component" value="Unassembled WGS sequence"/>
</dbReference>
<organism evidence="2 3">
    <name type="scientific">Monosporascus ibericus</name>
    <dbReference type="NCBI Taxonomy" id="155417"/>
    <lineage>
        <taxon>Eukaryota</taxon>
        <taxon>Fungi</taxon>
        <taxon>Dikarya</taxon>
        <taxon>Ascomycota</taxon>
        <taxon>Pezizomycotina</taxon>
        <taxon>Sordariomycetes</taxon>
        <taxon>Xylariomycetidae</taxon>
        <taxon>Xylariales</taxon>
        <taxon>Xylariales incertae sedis</taxon>
        <taxon>Monosporascus</taxon>
    </lineage>
</organism>
<feature type="signal peptide" evidence="1">
    <location>
        <begin position="1"/>
        <end position="20"/>
    </location>
</feature>
<proteinExistence type="predicted"/>
<dbReference type="AlphaFoldDB" id="A0A4Q4TII1"/>
<dbReference type="OrthoDB" id="3225429at2759"/>
<keyword evidence="1" id="KW-0732">Signal</keyword>
<reference evidence="2 3" key="1">
    <citation type="submission" date="2018-06" db="EMBL/GenBank/DDBJ databases">
        <title>Complete Genomes of Monosporascus.</title>
        <authorList>
            <person name="Robinson A.J."/>
            <person name="Natvig D.O."/>
        </authorList>
    </citation>
    <scope>NUCLEOTIDE SEQUENCE [LARGE SCALE GENOMIC DNA]</scope>
    <source>
        <strain evidence="2 3">CBS 110550</strain>
    </source>
</reference>
<protein>
    <submittedName>
        <fullName evidence="2">Uncharacterized protein</fullName>
    </submittedName>
</protein>
<keyword evidence="3" id="KW-1185">Reference proteome</keyword>
<evidence type="ECO:0000313" key="2">
    <source>
        <dbReference type="EMBL" id="RYP05043.1"/>
    </source>
</evidence>
<evidence type="ECO:0000256" key="1">
    <source>
        <dbReference type="SAM" id="SignalP"/>
    </source>
</evidence>
<gene>
    <name evidence="2" type="ORF">DL764_004062</name>
</gene>
<accession>A0A4Q4TII1</accession>
<comment type="caution">
    <text evidence="2">The sequence shown here is derived from an EMBL/GenBank/DDBJ whole genome shotgun (WGS) entry which is preliminary data.</text>
</comment>